<dbReference type="InterPro" id="IPR050982">
    <property type="entry name" value="Auxin_biosynth/cation_transpt"/>
</dbReference>
<keyword evidence="1" id="KW-0560">Oxidoreductase</keyword>
<organism evidence="2 3">
    <name type="scientific">Pseudonocardia alaniniphila</name>
    <dbReference type="NCBI Taxonomy" id="75291"/>
    <lineage>
        <taxon>Bacteria</taxon>
        <taxon>Bacillati</taxon>
        <taxon>Actinomycetota</taxon>
        <taxon>Actinomycetes</taxon>
        <taxon>Pseudonocardiales</taxon>
        <taxon>Pseudonocardiaceae</taxon>
        <taxon>Pseudonocardia</taxon>
    </lineage>
</organism>
<protein>
    <submittedName>
        <fullName evidence="2">NAD(P)/FAD-dependent oxidoreductase</fullName>
    </submittedName>
</protein>
<dbReference type="PRINTS" id="PR00469">
    <property type="entry name" value="PNDRDTASEII"/>
</dbReference>
<dbReference type="SUPFAM" id="SSF51905">
    <property type="entry name" value="FAD/NAD(P)-binding domain"/>
    <property type="match status" value="2"/>
</dbReference>
<accession>A0ABS9T9M3</accession>
<dbReference type="Pfam" id="PF13738">
    <property type="entry name" value="Pyr_redox_3"/>
    <property type="match status" value="1"/>
</dbReference>
<dbReference type="PANTHER" id="PTHR43539">
    <property type="entry name" value="FLAVIN-BINDING MONOOXYGENASE-LIKE PROTEIN (AFU_ORTHOLOGUE AFUA_4G09220)"/>
    <property type="match status" value="1"/>
</dbReference>
<dbReference type="PANTHER" id="PTHR43539:SF78">
    <property type="entry name" value="FLAVIN-CONTAINING MONOOXYGENASE"/>
    <property type="match status" value="1"/>
</dbReference>
<comment type="caution">
    <text evidence="2">The sequence shown here is derived from an EMBL/GenBank/DDBJ whole genome shotgun (WGS) entry which is preliminary data.</text>
</comment>
<dbReference type="InterPro" id="IPR036188">
    <property type="entry name" value="FAD/NAD-bd_sf"/>
</dbReference>
<dbReference type="Gene3D" id="3.50.50.60">
    <property type="entry name" value="FAD/NAD(P)-binding domain"/>
    <property type="match status" value="1"/>
</dbReference>
<proteinExistence type="predicted"/>
<keyword evidence="3" id="KW-1185">Reference proteome</keyword>
<gene>
    <name evidence="2" type="ORF">MMF94_06030</name>
</gene>
<evidence type="ECO:0000256" key="1">
    <source>
        <dbReference type="ARBA" id="ARBA00023002"/>
    </source>
</evidence>
<dbReference type="RefSeq" id="WP_241035263.1">
    <property type="nucleotide sequence ID" value="NZ_BAAAJF010000018.1"/>
</dbReference>
<name>A0ABS9T9M3_9PSEU</name>
<evidence type="ECO:0000313" key="2">
    <source>
        <dbReference type="EMBL" id="MCH6165234.1"/>
    </source>
</evidence>
<dbReference type="PRINTS" id="PR00368">
    <property type="entry name" value="FADPNR"/>
</dbReference>
<dbReference type="EMBL" id="JAKXMK010000004">
    <property type="protein sequence ID" value="MCH6165234.1"/>
    <property type="molecule type" value="Genomic_DNA"/>
</dbReference>
<evidence type="ECO:0000313" key="3">
    <source>
        <dbReference type="Proteomes" id="UP001299970"/>
    </source>
</evidence>
<dbReference type="Proteomes" id="UP001299970">
    <property type="component" value="Unassembled WGS sequence"/>
</dbReference>
<sequence length="359" mass="38692">MNSPDAIVIGAGQSGLAAAHALTARGLRPVVLETGPEPVGSWPHYYDSLTLFSPAAYSTLPGLPFPGDPQRYPHRDEVADYLRRYAATLDADIQTGQRVLEVQTDGAGFAVHTPTRTLTTPLLIAATGGFGNPYRPPLPGLDAFTGEILHASEYRSPDRFAGQHVVIVGAGNSAVQIGVELAHHARVTLATRNAVTFVPQRPLGRDLHYWFTAFGIDHLPIGPQLRNKPTVPVFDTGAYRSAINADQPRRVPLFTDVDGARVTWPDGHSEHVDTILLATGYRPDLGYLAKLGALDRTGAPQQLRGLSTTHPGLGYVGIEWQRSLASASLRGVGRDADYVTAHLLRRVNVRARCCAALRS</sequence>
<reference evidence="2 3" key="1">
    <citation type="submission" date="2022-03" db="EMBL/GenBank/DDBJ databases">
        <title>Pseudonocardia alaer sp. nov., a novel actinomycete isolated from reed forest soil.</title>
        <authorList>
            <person name="Wang L."/>
        </authorList>
    </citation>
    <scope>NUCLEOTIDE SEQUENCE [LARGE SCALE GENOMIC DNA]</scope>
    <source>
        <strain evidence="2 3">Y-16303</strain>
    </source>
</reference>